<evidence type="ECO:0000313" key="2">
    <source>
        <dbReference type="EMBL" id="TDP98175.1"/>
    </source>
</evidence>
<dbReference type="Proteomes" id="UP000295444">
    <property type="component" value="Unassembled WGS sequence"/>
</dbReference>
<name>A0A4R6SG38_LABRH</name>
<comment type="caution">
    <text evidence="2">The sequence shown here is derived from an EMBL/GenBank/DDBJ whole genome shotgun (WGS) entry which is preliminary data.</text>
</comment>
<evidence type="ECO:0000313" key="3">
    <source>
        <dbReference type="Proteomes" id="UP000295444"/>
    </source>
</evidence>
<dbReference type="RefSeq" id="WP_133851262.1">
    <property type="nucleotide sequence ID" value="NZ_SNXZ01000003.1"/>
</dbReference>
<dbReference type="GO" id="GO:0003677">
    <property type="term" value="F:DNA binding"/>
    <property type="evidence" value="ECO:0007669"/>
    <property type="project" value="InterPro"/>
</dbReference>
<reference evidence="2 3" key="1">
    <citation type="submission" date="2019-03" db="EMBL/GenBank/DDBJ databases">
        <title>Genomic Encyclopedia of Type Strains, Phase IV (KMG-IV): sequencing the most valuable type-strain genomes for metagenomic binning, comparative biology and taxonomic classification.</title>
        <authorList>
            <person name="Goeker M."/>
        </authorList>
    </citation>
    <scope>NUCLEOTIDE SEQUENCE [LARGE SCALE GENOMIC DNA]</scope>
    <source>
        <strain evidence="2 3">DSM 45361</strain>
    </source>
</reference>
<dbReference type="CDD" id="cd00093">
    <property type="entry name" value="HTH_XRE"/>
    <property type="match status" value="1"/>
</dbReference>
<protein>
    <submittedName>
        <fullName evidence="2">Transcriptional regulator with XRE-family HTH domain</fullName>
    </submittedName>
</protein>
<dbReference type="SUPFAM" id="SSF47413">
    <property type="entry name" value="lambda repressor-like DNA-binding domains"/>
    <property type="match status" value="1"/>
</dbReference>
<proteinExistence type="predicted"/>
<dbReference type="InterPro" id="IPR008930">
    <property type="entry name" value="Terpenoid_cyclase/PrenylTrfase"/>
</dbReference>
<sequence>MTASLGAELRRFREAAGLSQRAVATELGVQRPTLSQWETDKHKPSAEHLSRLDELYGAAGDLAGFREPVSRRLSYAEVFETVADSLIAKVVRDDKGRELGWAHNLPDPEPTPLSTAYVLRTLQLLRRLARVDGSAITEQLARRHSEFGWSNRPGWAKPEANAVVLTAMAALGHVRHVDAELARLEESLDAFDRTRPYVLATVLECVLSLRPDSALADQLTRALLDARTPFREEGRLWTMDASADPEIVEPSLAHTARATTVLRQIRTDTHRAEVEDAVGAALAWIVDADGADNGITEILRSDPKNRGADVPVKHFTAAWTLRAMAGADNVPNARREIALDALWDCFTPQLGLWAWRADASLPSWMTHDAVAALQTHLLSMSATPIAAT</sequence>
<dbReference type="InterPro" id="IPR010982">
    <property type="entry name" value="Lambda_DNA-bd_dom_sf"/>
</dbReference>
<dbReference type="EMBL" id="SNXZ01000003">
    <property type="protein sequence ID" value="TDP98175.1"/>
    <property type="molecule type" value="Genomic_DNA"/>
</dbReference>
<keyword evidence="3" id="KW-1185">Reference proteome</keyword>
<dbReference type="OrthoDB" id="3636907at2"/>
<gene>
    <name evidence="2" type="ORF">EV186_1031156</name>
</gene>
<dbReference type="Gene3D" id="1.10.260.40">
    <property type="entry name" value="lambda repressor-like DNA-binding domains"/>
    <property type="match status" value="1"/>
</dbReference>
<dbReference type="SUPFAM" id="SSF48239">
    <property type="entry name" value="Terpenoid cyclases/Protein prenyltransferases"/>
    <property type="match status" value="1"/>
</dbReference>
<dbReference type="PROSITE" id="PS50943">
    <property type="entry name" value="HTH_CROC1"/>
    <property type="match status" value="1"/>
</dbReference>
<dbReference type="InterPro" id="IPR001387">
    <property type="entry name" value="Cro/C1-type_HTH"/>
</dbReference>
<accession>A0A4R6SG38</accession>
<feature type="domain" description="HTH cro/C1-type" evidence="1">
    <location>
        <begin position="9"/>
        <end position="62"/>
    </location>
</feature>
<organism evidence="2 3">
    <name type="scientific">Labedaea rhizosphaerae</name>
    <dbReference type="NCBI Taxonomy" id="598644"/>
    <lineage>
        <taxon>Bacteria</taxon>
        <taxon>Bacillati</taxon>
        <taxon>Actinomycetota</taxon>
        <taxon>Actinomycetes</taxon>
        <taxon>Pseudonocardiales</taxon>
        <taxon>Pseudonocardiaceae</taxon>
        <taxon>Labedaea</taxon>
    </lineage>
</organism>
<dbReference type="SMART" id="SM00530">
    <property type="entry name" value="HTH_XRE"/>
    <property type="match status" value="1"/>
</dbReference>
<evidence type="ECO:0000259" key="1">
    <source>
        <dbReference type="PROSITE" id="PS50943"/>
    </source>
</evidence>
<dbReference type="Pfam" id="PF13560">
    <property type="entry name" value="HTH_31"/>
    <property type="match status" value="1"/>
</dbReference>
<dbReference type="AlphaFoldDB" id="A0A4R6SG38"/>